<evidence type="ECO:0000256" key="1">
    <source>
        <dbReference type="ARBA" id="ARBA00004123"/>
    </source>
</evidence>
<keyword evidence="3" id="KW-0238">DNA-binding</keyword>
<dbReference type="EMBL" id="ASGP02000002">
    <property type="protein sequence ID" value="KAH9522998.1"/>
    <property type="molecule type" value="Genomic_DNA"/>
</dbReference>
<reference evidence="7" key="2">
    <citation type="journal article" date="2022" name="Res Sq">
        <title>Comparative Genomics Reveals Insights into the Divergent Evolution of Astigmatic Mites and Household Pest Adaptations.</title>
        <authorList>
            <person name="Xiong Q."/>
            <person name="Wan A.T.-Y."/>
            <person name="Liu X.-Y."/>
            <person name="Fung C.S.-H."/>
            <person name="Xiao X."/>
            <person name="Malainual N."/>
            <person name="Hou J."/>
            <person name="Wang L."/>
            <person name="Wang M."/>
            <person name="Yang K."/>
            <person name="Cui Y."/>
            <person name="Leung E."/>
            <person name="Nong W."/>
            <person name="Shin S.-K."/>
            <person name="Au S."/>
            <person name="Jeong K.Y."/>
            <person name="Chew F.T."/>
            <person name="Hui J."/>
            <person name="Leung T.F."/>
            <person name="Tungtrongchitr A."/>
            <person name="Zhong N."/>
            <person name="Liu Z."/>
            <person name="Tsui S."/>
        </authorList>
    </citation>
    <scope>NUCLEOTIDE SEQUENCE</scope>
    <source>
        <strain evidence="7">Derf</strain>
        <tissue evidence="7">Whole organism</tissue>
    </source>
</reference>
<comment type="subcellular location">
    <subcellularLocation>
        <location evidence="1">Nucleus</location>
    </subcellularLocation>
</comment>
<dbReference type="FunFam" id="1.10.10.10:FF:000168">
    <property type="entry name" value="Replication protein A 32 kDa subunit"/>
    <property type="match status" value="1"/>
</dbReference>
<dbReference type="GO" id="GO:0000781">
    <property type="term" value="C:chromosome, telomeric region"/>
    <property type="evidence" value="ECO:0007669"/>
    <property type="project" value="TreeGrafter"/>
</dbReference>
<dbReference type="InterPro" id="IPR012340">
    <property type="entry name" value="NA-bd_OB-fold"/>
</dbReference>
<dbReference type="SUPFAM" id="SSF46785">
    <property type="entry name" value="Winged helix' DNA-binding domain"/>
    <property type="match status" value="1"/>
</dbReference>
<feature type="domain" description="Replication protein A C-terminal" evidence="6">
    <location>
        <begin position="174"/>
        <end position="262"/>
    </location>
</feature>
<dbReference type="Proteomes" id="UP000790347">
    <property type="component" value="Unassembled WGS sequence"/>
</dbReference>
<dbReference type="GO" id="GO:0003697">
    <property type="term" value="F:single-stranded DNA binding"/>
    <property type="evidence" value="ECO:0007669"/>
    <property type="project" value="TreeGrafter"/>
</dbReference>
<evidence type="ECO:0000259" key="6">
    <source>
        <dbReference type="Pfam" id="PF08784"/>
    </source>
</evidence>
<keyword evidence="7" id="KW-0240">DNA-directed RNA polymerase</keyword>
<sequence>MSDFFKPSNFDAPDESANVAGHGTKKFENQLDQNIVHVSCSQIARLTRKEDGLILHRQKVHIVVVIGVVQALKKLRTKMFTSSMIIHRVVQSKFNTGKILLKVPVDQCEFRWYHRPFLERTYIRVTGKVSYSEQKPFVVAFRVDTIKDPNEIPEHFLQVINDSLFLKKRKNVTVNAKNKGAMAGPSNVNQIGGNNTSNNNNDGYTQLQRGVLNILSKHKNSPSGLKRIEIHNYMTGVNPSQIDDAIQFLVDEGHIFSTVDENTFKATFF</sequence>
<dbReference type="PANTHER" id="PTHR13989">
    <property type="entry name" value="REPLICATION PROTEIN A-RELATED"/>
    <property type="match status" value="1"/>
</dbReference>
<dbReference type="InterPro" id="IPR036390">
    <property type="entry name" value="WH_DNA-bd_sf"/>
</dbReference>
<keyword evidence="8" id="KW-1185">Reference proteome</keyword>
<dbReference type="Pfam" id="PF08784">
    <property type="entry name" value="RPA_C"/>
    <property type="match status" value="1"/>
</dbReference>
<dbReference type="AlphaFoldDB" id="A0A922L879"/>
<dbReference type="GO" id="GO:0035861">
    <property type="term" value="C:site of double-strand break"/>
    <property type="evidence" value="ECO:0007669"/>
    <property type="project" value="TreeGrafter"/>
</dbReference>
<dbReference type="InterPro" id="IPR036388">
    <property type="entry name" value="WH-like_DNA-bd_sf"/>
</dbReference>
<keyword evidence="4" id="KW-0539">Nucleus</keyword>
<evidence type="ECO:0000313" key="8">
    <source>
        <dbReference type="Proteomes" id="UP000790347"/>
    </source>
</evidence>
<dbReference type="InterPro" id="IPR014892">
    <property type="entry name" value="RPA_C"/>
</dbReference>
<dbReference type="GO" id="GO:0006260">
    <property type="term" value="P:DNA replication"/>
    <property type="evidence" value="ECO:0007669"/>
    <property type="project" value="TreeGrafter"/>
</dbReference>
<protein>
    <submittedName>
        <fullName evidence="7">DNA-directed RNA polymerase I subunit rpa2</fullName>
    </submittedName>
</protein>
<feature type="compositionally biased region" description="Low complexity" evidence="5">
    <location>
        <begin position="187"/>
        <end position="200"/>
    </location>
</feature>
<dbReference type="GO" id="GO:0000428">
    <property type="term" value="C:DNA-directed RNA polymerase complex"/>
    <property type="evidence" value="ECO:0007669"/>
    <property type="project" value="UniProtKB-KW"/>
</dbReference>
<comment type="caution">
    <text evidence="7">The sequence shown here is derived from an EMBL/GenBank/DDBJ whole genome shotgun (WGS) entry which is preliminary data.</text>
</comment>
<proteinExistence type="inferred from homology"/>
<evidence type="ECO:0000256" key="2">
    <source>
        <dbReference type="ARBA" id="ARBA00007815"/>
    </source>
</evidence>
<dbReference type="SUPFAM" id="SSF50249">
    <property type="entry name" value="Nucleic acid-binding proteins"/>
    <property type="match status" value="1"/>
</dbReference>
<dbReference type="GO" id="GO:0006289">
    <property type="term" value="P:nucleotide-excision repair"/>
    <property type="evidence" value="ECO:0007669"/>
    <property type="project" value="TreeGrafter"/>
</dbReference>
<dbReference type="PANTHER" id="PTHR13989:SF16">
    <property type="entry name" value="REPLICATION PROTEIN A2"/>
    <property type="match status" value="1"/>
</dbReference>
<reference evidence="7" key="1">
    <citation type="submission" date="2013-05" db="EMBL/GenBank/DDBJ databases">
        <authorList>
            <person name="Yim A.K.Y."/>
            <person name="Chan T.F."/>
            <person name="Ji K.M."/>
            <person name="Liu X.Y."/>
            <person name="Zhou J.W."/>
            <person name="Li R.Q."/>
            <person name="Yang K.Y."/>
            <person name="Li J."/>
            <person name="Li M."/>
            <person name="Law P.T.W."/>
            <person name="Wu Y.L."/>
            <person name="Cai Z.L."/>
            <person name="Qin H."/>
            <person name="Bao Y."/>
            <person name="Leung R.K.K."/>
            <person name="Ng P.K.S."/>
            <person name="Zou J."/>
            <person name="Zhong X.J."/>
            <person name="Ran P.X."/>
            <person name="Zhong N.S."/>
            <person name="Liu Z.G."/>
            <person name="Tsui S.K.W."/>
        </authorList>
    </citation>
    <scope>NUCLEOTIDE SEQUENCE</scope>
    <source>
        <strain evidence="7">Derf</strain>
        <tissue evidence="7">Whole organism</tissue>
    </source>
</reference>
<evidence type="ECO:0000256" key="5">
    <source>
        <dbReference type="SAM" id="MobiDB-lite"/>
    </source>
</evidence>
<dbReference type="Gene3D" id="2.40.50.140">
    <property type="entry name" value="Nucleic acid-binding proteins"/>
    <property type="match status" value="1"/>
</dbReference>
<feature type="region of interest" description="Disordered" evidence="5">
    <location>
        <begin position="179"/>
        <end position="200"/>
    </location>
</feature>
<organism evidence="7 8">
    <name type="scientific">Dermatophagoides farinae</name>
    <name type="common">American house dust mite</name>
    <dbReference type="NCBI Taxonomy" id="6954"/>
    <lineage>
        <taxon>Eukaryota</taxon>
        <taxon>Metazoa</taxon>
        <taxon>Ecdysozoa</taxon>
        <taxon>Arthropoda</taxon>
        <taxon>Chelicerata</taxon>
        <taxon>Arachnida</taxon>
        <taxon>Acari</taxon>
        <taxon>Acariformes</taxon>
        <taxon>Sarcoptiformes</taxon>
        <taxon>Astigmata</taxon>
        <taxon>Psoroptidia</taxon>
        <taxon>Analgoidea</taxon>
        <taxon>Pyroglyphidae</taxon>
        <taxon>Dermatophagoidinae</taxon>
        <taxon>Dermatophagoides</taxon>
    </lineage>
</organism>
<evidence type="ECO:0000256" key="4">
    <source>
        <dbReference type="ARBA" id="ARBA00023242"/>
    </source>
</evidence>
<evidence type="ECO:0000313" key="7">
    <source>
        <dbReference type="EMBL" id="KAH9522998.1"/>
    </source>
</evidence>
<dbReference type="GO" id="GO:0005662">
    <property type="term" value="C:DNA replication factor A complex"/>
    <property type="evidence" value="ECO:0007669"/>
    <property type="project" value="TreeGrafter"/>
</dbReference>
<dbReference type="Gene3D" id="1.10.10.10">
    <property type="entry name" value="Winged helix-like DNA-binding domain superfamily/Winged helix DNA-binding domain"/>
    <property type="match status" value="1"/>
</dbReference>
<gene>
    <name evidence="7" type="primary">RPA2_1</name>
    <name evidence="7" type="ORF">DERF_006551</name>
</gene>
<name>A0A922L879_DERFA</name>
<evidence type="ECO:0000256" key="3">
    <source>
        <dbReference type="ARBA" id="ARBA00023125"/>
    </source>
</evidence>
<dbReference type="GO" id="GO:0000724">
    <property type="term" value="P:double-strand break repair via homologous recombination"/>
    <property type="evidence" value="ECO:0007669"/>
    <property type="project" value="TreeGrafter"/>
</dbReference>
<dbReference type="InterPro" id="IPR040260">
    <property type="entry name" value="RFA2-like"/>
</dbReference>
<keyword evidence="7" id="KW-0804">Transcription</keyword>
<accession>A0A922L879</accession>
<comment type="similarity">
    <text evidence="2">Belongs to the replication factor A protein 2 family.</text>
</comment>